<feature type="chain" id="PRO_5039402682" description="AAA ATPase AAA+ lid domain-containing protein" evidence="2">
    <location>
        <begin position="21"/>
        <end position="202"/>
    </location>
</feature>
<reference evidence="3" key="1">
    <citation type="submission" date="2021-01" db="EMBL/GenBank/DDBJ databases">
        <title>A chromosome-scale assembly of European eel, Anguilla anguilla.</title>
        <authorList>
            <person name="Henkel C."/>
            <person name="Jong-Raadsen S.A."/>
            <person name="Dufour S."/>
            <person name="Weltzien F.-A."/>
            <person name="Palstra A.P."/>
            <person name="Pelster B."/>
            <person name="Spaink H.P."/>
            <person name="Van Den Thillart G.E."/>
            <person name="Jansen H."/>
            <person name="Zahm M."/>
            <person name="Klopp C."/>
            <person name="Cedric C."/>
            <person name="Louis A."/>
            <person name="Berthelot C."/>
            <person name="Parey E."/>
            <person name="Roest Crollius H."/>
            <person name="Montfort J."/>
            <person name="Robinson-Rechavi M."/>
            <person name="Bucao C."/>
            <person name="Bouchez O."/>
            <person name="Gislard M."/>
            <person name="Lluch J."/>
            <person name="Milhes M."/>
            <person name="Lampietro C."/>
            <person name="Lopez Roques C."/>
            <person name="Donnadieu C."/>
            <person name="Braasch I."/>
            <person name="Desvignes T."/>
            <person name="Postlethwait J."/>
            <person name="Bobe J."/>
            <person name="Guiguen Y."/>
            <person name="Dirks R."/>
        </authorList>
    </citation>
    <scope>NUCLEOTIDE SEQUENCE</scope>
    <source>
        <strain evidence="3">Tag_6206</strain>
        <tissue evidence="3">Liver</tissue>
    </source>
</reference>
<sequence length="202" mass="22607">MHRAEAPLFVLSELVTVTGGLEQRWSPKSWGPRRTSRPQAAEAEDHPHPQDRVLIVGTTHATSRNTFSSPVQALWSRSLEERGGQLSPELDLSSLAKVTDGYTQGRILRAVQAVLTQRRLDLQTQRPLRALEFIPPLARQDPVYKDEEETFKAWYSRTPLGKKRARAARASEEGEMGNGPEKGGKGKKKMMEGKAKGKKKKK</sequence>
<evidence type="ECO:0000313" key="4">
    <source>
        <dbReference type="Proteomes" id="UP001044222"/>
    </source>
</evidence>
<keyword evidence="4" id="KW-1185">Reference proteome</keyword>
<gene>
    <name evidence="3" type="ORF">ANANG_G00276980</name>
</gene>
<dbReference type="AlphaFoldDB" id="A0A9D3LM42"/>
<feature type="region of interest" description="Disordered" evidence="1">
    <location>
        <begin position="24"/>
        <end position="50"/>
    </location>
</feature>
<accession>A0A9D3LM42</accession>
<keyword evidence="2" id="KW-0732">Signal</keyword>
<dbReference type="EMBL" id="JAFIRN010000016">
    <property type="protein sequence ID" value="KAG5833540.1"/>
    <property type="molecule type" value="Genomic_DNA"/>
</dbReference>
<organism evidence="3 4">
    <name type="scientific">Anguilla anguilla</name>
    <name type="common">European freshwater eel</name>
    <name type="synonym">Muraena anguilla</name>
    <dbReference type="NCBI Taxonomy" id="7936"/>
    <lineage>
        <taxon>Eukaryota</taxon>
        <taxon>Metazoa</taxon>
        <taxon>Chordata</taxon>
        <taxon>Craniata</taxon>
        <taxon>Vertebrata</taxon>
        <taxon>Euteleostomi</taxon>
        <taxon>Actinopterygii</taxon>
        <taxon>Neopterygii</taxon>
        <taxon>Teleostei</taxon>
        <taxon>Anguilliformes</taxon>
        <taxon>Anguillidae</taxon>
        <taxon>Anguilla</taxon>
    </lineage>
</organism>
<dbReference type="PANTHER" id="PTHR14690:SF11">
    <property type="entry name" value="IQ AND AAA DOMAIN-CONTAINING PROTEIN 1 ISOFORM X1"/>
    <property type="match status" value="1"/>
</dbReference>
<feature type="signal peptide" evidence="2">
    <location>
        <begin position="1"/>
        <end position="20"/>
    </location>
</feature>
<dbReference type="InterPro" id="IPR052267">
    <property type="entry name" value="N-DRC_Component"/>
</dbReference>
<feature type="region of interest" description="Disordered" evidence="1">
    <location>
        <begin position="160"/>
        <end position="202"/>
    </location>
</feature>
<evidence type="ECO:0000256" key="1">
    <source>
        <dbReference type="SAM" id="MobiDB-lite"/>
    </source>
</evidence>
<evidence type="ECO:0008006" key="5">
    <source>
        <dbReference type="Google" id="ProtNLM"/>
    </source>
</evidence>
<proteinExistence type="predicted"/>
<evidence type="ECO:0000256" key="2">
    <source>
        <dbReference type="SAM" id="SignalP"/>
    </source>
</evidence>
<evidence type="ECO:0000313" key="3">
    <source>
        <dbReference type="EMBL" id="KAG5833540.1"/>
    </source>
</evidence>
<dbReference type="PANTHER" id="PTHR14690">
    <property type="entry name" value="IQ MOTIF CONTAINING WITH AAA DOMAIN 1"/>
    <property type="match status" value="1"/>
</dbReference>
<dbReference type="Proteomes" id="UP001044222">
    <property type="component" value="Chromosome 16"/>
</dbReference>
<protein>
    <recommendedName>
        <fullName evidence="5">AAA ATPase AAA+ lid domain-containing protein</fullName>
    </recommendedName>
</protein>
<comment type="caution">
    <text evidence="3">The sequence shown here is derived from an EMBL/GenBank/DDBJ whole genome shotgun (WGS) entry which is preliminary data.</text>
</comment>
<name>A0A9D3LM42_ANGAN</name>